<organism evidence="2 3">
    <name type="scientific">Actinopolyspora saharensis</name>
    <dbReference type="NCBI Taxonomy" id="995062"/>
    <lineage>
        <taxon>Bacteria</taxon>
        <taxon>Bacillati</taxon>
        <taxon>Actinomycetota</taxon>
        <taxon>Actinomycetes</taxon>
        <taxon>Actinopolysporales</taxon>
        <taxon>Actinopolysporaceae</taxon>
        <taxon>Actinopolyspora</taxon>
    </lineage>
</organism>
<dbReference type="Proteomes" id="UP000199301">
    <property type="component" value="Unassembled WGS sequence"/>
</dbReference>
<dbReference type="PANTHER" id="PTHR43792:SF1">
    <property type="entry name" value="N-ACETYLTRANSFERASE DOMAIN-CONTAINING PROTEIN"/>
    <property type="match status" value="1"/>
</dbReference>
<dbReference type="RefSeq" id="WP_092521935.1">
    <property type="nucleotide sequence ID" value="NZ_FNKO01000001.1"/>
</dbReference>
<dbReference type="InterPro" id="IPR000182">
    <property type="entry name" value="GNAT_dom"/>
</dbReference>
<dbReference type="Gene3D" id="3.40.630.30">
    <property type="match status" value="1"/>
</dbReference>
<name>A0A1H1AD16_9ACTN</name>
<accession>A0A1H1AD16</accession>
<dbReference type="PROSITE" id="PS51186">
    <property type="entry name" value="GNAT"/>
    <property type="match status" value="1"/>
</dbReference>
<keyword evidence="3" id="KW-1185">Reference proteome</keyword>
<gene>
    <name evidence="2" type="ORF">SAMN04489718_1511</name>
</gene>
<dbReference type="AlphaFoldDB" id="A0A1H1AD16"/>
<proteinExistence type="predicted"/>
<dbReference type="InterPro" id="IPR016181">
    <property type="entry name" value="Acyl_CoA_acyltransferase"/>
</dbReference>
<dbReference type="EMBL" id="FNKO01000001">
    <property type="protein sequence ID" value="SDQ37106.1"/>
    <property type="molecule type" value="Genomic_DNA"/>
</dbReference>
<sequence>MASLSLETERLLIRDWSPEDAEAAFRIYGDPDIAMWLTPVMQRVTDLNAMRAVLDAWVEAAPNLAPPTGRWAMVRRSDNALVGGLGLRLLPPYEEDLEIRWQVRQDEWGRGYATEGARALLGWAFAQGVDEVFAVARAANSRAIATARNIGMEWVGETTKYYGLLLQVFRLRRADFEGPLVSS</sequence>
<dbReference type="InterPro" id="IPR051531">
    <property type="entry name" value="N-acetyltransferase"/>
</dbReference>
<feature type="domain" description="N-acetyltransferase" evidence="1">
    <location>
        <begin position="11"/>
        <end position="171"/>
    </location>
</feature>
<dbReference type="GO" id="GO:0016747">
    <property type="term" value="F:acyltransferase activity, transferring groups other than amino-acyl groups"/>
    <property type="evidence" value="ECO:0007669"/>
    <property type="project" value="InterPro"/>
</dbReference>
<keyword evidence="2" id="KW-0808">Transferase</keyword>
<dbReference type="PANTHER" id="PTHR43792">
    <property type="entry name" value="GNAT FAMILY, PUTATIVE (AFU_ORTHOLOGUE AFUA_3G00765)-RELATED-RELATED"/>
    <property type="match status" value="1"/>
</dbReference>
<evidence type="ECO:0000259" key="1">
    <source>
        <dbReference type="PROSITE" id="PS51186"/>
    </source>
</evidence>
<evidence type="ECO:0000313" key="2">
    <source>
        <dbReference type="EMBL" id="SDQ37106.1"/>
    </source>
</evidence>
<reference evidence="3" key="1">
    <citation type="submission" date="2016-10" db="EMBL/GenBank/DDBJ databases">
        <authorList>
            <person name="Varghese N."/>
            <person name="Submissions S."/>
        </authorList>
    </citation>
    <scope>NUCLEOTIDE SEQUENCE [LARGE SCALE GENOMIC DNA]</scope>
    <source>
        <strain evidence="3">DSM 45459</strain>
    </source>
</reference>
<evidence type="ECO:0000313" key="3">
    <source>
        <dbReference type="Proteomes" id="UP000199301"/>
    </source>
</evidence>
<dbReference type="Pfam" id="PF13302">
    <property type="entry name" value="Acetyltransf_3"/>
    <property type="match status" value="1"/>
</dbReference>
<dbReference type="STRING" id="995062.SAMN04489718_1511"/>
<dbReference type="SUPFAM" id="SSF55729">
    <property type="entry name" value="Acyl-CoA N-acyltransferases (Nat)"/>
    <property type="match status" value="1"/>
</dbReference>
<dbReference type="OrthoDB" id="3533156at2"/>
<protein>
    <submittedName>
        <fullName evidence="2">Protein N-acetyltransferase, RimJ/RimL family</fullName>
    </submittedName>
</protein>